<proteinExistence type="predicted"/>
<keyword evidence="1" id="KW-1133">Transmembrane helix</keyword>
<dbReference type="EMBL" id="BK016265">
    <property type="protein sequence ID" value="DAG05893.1"/>
    <property type="molecule type" value="Genomic_DNA"/>
</dbReference>
<keyword evidence="1" id="KW-0472">Membrane</keyword>
<protein>
    <submittedName>
        <fullName evidence="2">Uncharacterized protein</fullName>
    </submittedName>
</protein>
<keyword evidence="1" id="KW-0812">Transmembrane</keyword>
<reference evidence="2" key="1">
    <citation type="journal article" date="2021" name="Proc. Natl. Acad. Sci. U.S.A.">
        <title>A Catalog of Tens of Thousands of Viruses from Human Metagenomes Reveals Hidden Associations with Chronic Diseases.</title>
        <authorList>
            <person name="Tisza M.J."/>
            <person name="Buck C.B."/>
        </authorList>
    </citation>
    <scope>NUCLEOTIDE SEQUENCE</scope>
    <source>
        <strain evidence="2">CtkfK18</strain>
    </source>
</reference>
<sequence>MKFLENIINYFKNIPFSSGGKLDDLRNIAQNSETVHNINSTVNMVVKYGLIIGLIVFIVWIIWETELLQKIYEGFMVLFWTIVFLIFFFVAMAAV</sequence>
<feature type="transmembrane region" description="Helical" evidence="1">
    <location>
        <begin position="45"/>
        <end position="63"/>
    </location>
</feature>
<evidence type="ECO:0000313" key="2">
    <source>
        <dbReference type="EMBL" id="DAG05893.1"/>
    </source>
</evidence>
<organism evidence="2">
    <name type="scientific">Myoviridae sp. ctkfK18</name>
    <dbReference type="NCBI Taxonomy" id="2825165"/>
    <lineage>
        <taxon>Viruses</taxon>
        <taxon>Duplodnaviria</taxon>
        <taxon>Heunggongvirae</taxon>
        <taxon>Uroviricota</taxon>
        <taxon>Caudoviricetes</taxon>
    </lineage>
</organism>
<name>A0A8S5VGL5_9CAUD</name>
<feature type="transmembrane region" description="Helical" evidence="1">
    <location>
        <begin position="75"/>
        <end position="94"/>
    </location>
</feature>
<evidence type="ECO:0000256" key="1">
    <source>
        <dbReference type="SAM" id="Phobius"/>
    </source>
</evidence>
<accession>A0A8S5VGL5</accession>